<evidence type="ECO:0000313" key="2">
    <source>
        <dbReference type="Proteomes" id="UP000177309"/>
    </source>
</evidence>
<dbReference type="AlphaFoldDB" id="A0A1F4TSE6"/>
<gene>
    <name evidence="1" type="ORF">A2462_05300</name>
</gene>
<protein>
    <submittedName>
        <fullName evidence="1">Uncharacterized protein</fullName>
    </submittedName>
</protein>
<reference evidence="1 2" key="1">
    <citation type="journal article" date="2016" name="Nat. Commun.">
        <title>Thousands of microbial genomes shed light on interconnected biogeochemical processes in an aquifer system.</title>
        <authorList>
            <person name="Anantharaman K."/>
            <person name="Brown C.T."/>
            <person name="Hug L.A."/>
            <person name="Sharon I."/>
            <person name="Castelle C.J."/>
            <person name="Probst A.J."/>
            <person name="Thomas B.C."/>
            <person name="Singh A."/>
            <person name="Wilkins M.J."/>
            <person name="Karaoz U."/>
            <person name="Brodie E.L."/>
            <person name="Williams K.H."/>
            <person name="Hubbard S.S."/>
            <person name="Banfield J.F."/>
        </authorList>
    </citation>
    <scope>NUCLEOTIDE SEQUENCE [LARGE SCALE GENOMIC DNA]</scope>
</reference>
<sequence length="95" mass="10664">MSIQQKEQTKGPDLKALGLKSPMEVIDILALIKIDGKSVINDHSILLNPKAKAQAVVEFYHENFNVKPNDLPHIASMIKKEIIKRKGLRGQEHGR</sequence>
<comment type="caution">
    <text evidence="1">The sequence shown here is derived from an EMBL/GenBank/DDBJ whole genome shotgun (WGS) entry which is preliminary data.</text>
</comment>
<organism evidence="1 2">
    <name type="scientific">candidate division WOR-1 bacterium RIFOXYC2_FULL_41_25</name>
    <dbReference type="NCBI Taxonomy" id="1802586"/>
    <lineage>
        <taxon>Bacteria</taxon>
        <taxon>Bacillati</taxon>
        <taxon>Saganbacteria</taxon>
    </lineage>
</organism>
<evidence type="ECO:0000313" key="1">
    <source>
        <dbReference type="EMBL" id="OGC34993.1"/>
    </source>
</evidence>
<dbReference type="Proteomes" id="UP000177309">
    <property type="component" value="Unassembled WGS sequence"/>
</dbReference>
<dbReference type="EMBL" id="MEUI01000011">
    <property type="protein sequence ID" value="OGC34993.1"/>
    <property type="molecule type" value="Genomic_DNA"/>
</dbReference>
<accession>A0A1F4TSE6</accession>
<name>A0A1F4TSE6_UNCSA</name>
<proteinExistence type="predicted"/>